<feature type="compositionally biased region" description="Acidic residues" evidence="8">
    <location>
        <begin position="483"/>
        <end position="501"/>
    </location>
</feature>
<dbReference type="Pfam" id="PF01790">
    <property type="entry name" value="LGT"/>
    <property type="match status" value="1"/>
</dbReference>
<evidence type="ECO:0000256" key="3">
    <source>
        <dbReference type="ARBA" id="ARBA00022679"/>
    </source>
</evidence>
<keyword evidence="3 7" id="KW-0808">Transferase</keyword>
<dbReference type="RefSeq" id="WP_146647580.1">
    <property type="nucleotide sequence ID" value="NZ_CP012333.1"/>
</dbReference>
<reference evidence="9 10" key="1">
    <citation type="submission" date="2015-08" db="EMBL/GenBank/DDBJ databases">
        <authorList>
            <person name="Babu N.S."/>
            <person name="Beckwith C.J."/>
            <person name="Beseler K.G."/>
            <person name="Brison A."/>
            <person name="Carone J.V."/>
            <person name="Caskin T.P."/>
            <person name="Diamond M."/>
            <person name="Durham M.E."/>
            <person name="Foxe J.M."/>
            <person name="Go M."/>
            <person name="Henderson B.A."/>
            <person name="Jones I.B."/>
            <person name="McGettigan J.A."/>
            <person name="Micheletti S.J."/>
            <person name="Nasrallah M.E."/>
            <person name="Ortiz D."/>
            <person name="Piller C.R."/>
            <person name="Privatt S.R."/>
            <person name="Schneider S.L."/>
            <person name="Sharp S."/>
            <person name="Smith T.C."/>
            <person name="Stanton J.D."/>
            <person name="Ullery H.E."/>
            <person name="Wilson R.J."/>
            <person name="Serrano M.G."/>
            <person name="Buck G."/>
            <person name="Lee V."/>
            <person name="Wang Y."/>
            <person name="Carvalho R."/>
            <person name="Voegtly L."/>
            <person name="Shi R."/>
            <person name="Duckworth R."/>
            <person name="Johnson A."/>
            <person name="Loviza R."/>
            <person name="Walstead R."/>
            <person name="Shah Z."/>
            <person name="Kiflezghi M."/>
            <person name="Wade K."/>
            <person name="Ball S.L."/>
            <person name="Bradley K.W."/>
            <person name="Asai D.J."/>
            <person name="Bowman C.A."/>
            <person name="Russell D.A."/>
            <person name="Pope W.H."/>
            <person name="Jacobs-Sera D."/>
            <person name="Hendrix R.W."/>
            <person name="Hatfull G.F."/>
        </authorList>
    </citation>
    <scope>NUCLEOTIDE SEQUENCE [LARGE SCALE GENOMIC DNA]</scope>
    <source>
        <strain evidence="9 10">DSM 27648</strain>
    </source>
</reference>
<dbReference type="KEGG" id="llu:AKJ09_02930"/>
<feature type="compositionally biased region" description="Acidic residues" evidence="8">
    <location>
        <begin position="450"/>
        <end position="462"/>
    </location>
</feature>
<evidence type="ECO:0000256" key="8">
    <source>
        <dbReference type="SAM" id="MobiDB-lite"/>
    </source>
</evidence>
<protein>
    <recommendedName>
        <fullName evidence="7">Phosphatidylglycerol--prolipoprotein diacylglyceryl transferase</fullName>
        <ecNumber evidence="7">2.5.1.145</ecNumber>
    </recommendedName>
</protein>
<dbReference type="EMBL" id="CP012333">
    <property type="protein sequence ID" value="AKU96266.1"/>
    <property type="molecule type" value="Genomic_DNA"/>
</dbReference>
<dbReference type="EC" id="2.5.1.145" evidence="7"/>
<feature type="transmembrane region" description="Helical" evidence="7">
    <location>
        <begin position="297"/>
        <end position="316"/>
    </location>
</feature>
<feature type="transmembrane region" description="Helical" evidence="7">
    <location>
        <begin position="395"/>
        <end position="412"/>
    </location>
</feature>
<dbReference type="UniPathway" id="UPA00664"/>
<keyword evidence="5 7" id="KW-1133">Transmembrane helix</keyword>
<dbReference type="GO" id="GO:0042158">
    <property type="term" value="P:lipoprotein biosynthetic process"/>
    <property type="evidence" value="ECO:0007669"/>
    <property type="project" value="UniProtKB-UniRule"/>
</dbReference>
<keyword evidence="2 7" id="KW-1003">Cell membrane</keyword>
<feature type="transmembrane region" description="Helical" evidence="7">
    <location>
        <begin position="368"/>
        <end position="389"/>
    </location>
</feature>
<feature type="transmembrane region" description="Helical" evidence="7">
    <location>
        <begin position="336"/>
        <end position="356"/>
    </location>
</feature>
<feature type="transmembrane region" description="Helical" evidence="7">
    <location>
        <begin position="17"/>
        <end position="36"/>
    </location>
</feature>
<comment type="similarity">
    <text evidence="1 7">Belongs to the Lgt family.</text>
</comment>
<dbReference type="InterPro" id="IPR001640">
    <property type="entry name" value="Lgt"/>
</dbReference>
<keyword evidence="9" id="KW-0449">Lipoprotein</keyword>
<gene>
    <name evidence="7" type="primary">lgt</name>
    <name evidence="9" type="ORF">AKJ09_02930</name>
</gene>
<comment type="function">
    <text evidence="7">Catalyzes the transfer of the diacylglyceryl group from phosphatidylglycerol to the sulfhydryl group of the N-terminal cysteine of a prolipoprotein, the first step in the formation of mature lipoproteins.</text>
</comment>
<evidence type="ECO:0000256" key="1">
    <source>
        <dbReference type="ARBA" id="ARBA00007150"/>
    </source>
</evidence>
<comment type="pathway">
    <text evidence="7">Protein modification; lipoprotein biosynthesis (diacylglyceryl transfer).</text>
</comment>
<keyword evidence="10" id="KW-1185">Reference proteome</keyword>
<dbReference type="GO" id="GO:0005886">
    <property type="term" value="C:plasma membrane"/>
    <property type="evidence" value="ECO:0007669"/>
    <property type="project" value="UniProtKB-SubCell"/>
</dbReference>
<name>A0A0K1PSD3_9BACT</name>
<evidence type="ECO:0000256" key="2">
    <source>
        <dbReference type="ARBA" id="ARBA00022475"/>
    </source>
</evidence>
<dbReference type="HAMAP" id="MF_01147">
    <property type="entry name" value="Lgt"/>
    <property type="match status" value="1"/>
</dbReference>
<proteinExistence type="inferred from homology"/>
<feature type="transmembrane region" description="Helical" evidence="7">
    <location>
        <begin position="43"/>
        <end position="61"/>
    </location>
</feature>
<dbReference type="OrthoDB" id="871140at2"/>
<evidence type="ECO:0000313" key="9">
    <source>
        <dbReference type="EMBL" id="AKU96266.1"/>
    </source>
</evidence>
<comment type="subcellular location">
    <subcellularLocation>
        <location evidence="7">Cell membrane</location>
        <topology evidence="7">Multi-pass membrane protein</topology>
    </subcellularLocation>
</comment>
<keyword evidence="6 7" id="KW-0472">Membrane</keyword>
<evidence type="ECO:0000256" key="5">
    <source>
        <dbReference type="ARBA" id="ARBA00022989"/>
    </source>
</evidence>
<feature type="binding site" evidence="7">
    <location>
        <position position="199"/>
    </location>
    <ligand>
        <name>a 1,2-diacyl-sn-glycero-3-phospho-(1'-sn-glycerol)</name>
        <dbReference type="ChEBI" id="CHEBI:64716"/>
    </ligand>
</feature>
<dbReference type="PANTHER" id="PTHR30589:SF0">
    <property type="entry name" value="PHOSPHATIDYLGLYCEROL--PROLIPOPROTEIN DIACYLGLYCERYL TRANSFERASE"/>
    <property type="match status" value="1"/>
</dbReference>
<dbReference type="Proteomes" id="UP000064967">
    <property type="component" value="Chromosome"/>
</dbReference>
<dbReference type="PANTHER" id="PTHR30589">
    <property type="entry name" value="PROLIPOPROTEIN DIACYLGLYCERYL TRANSFERASE"/>
    <property type="match status" value="1"/>
</dbReference>
<evidence type="ECO:0000256" key="7">
    <source>
        <dbReference type="HAMAP-Rule" id="MF_01147"/>
    </source>
</evidence>
<feature type="compositionally biased region" description="Basic and acidic residues" evidence="8">
    <location>
        <begin position="436"/>
        <end position="449"/>
    </location>
</feature>
<evidence type="ECO:0000256" key="6">
    <source>
        <dbReference type="ARBA" id="ARBA00023136"/>
    </source>
</evidence>
<evidence type="ECO:0000256" key="4">
    <source>
        <dbReference type="ARBA" id="ARBA00022692"/>
    </source>
</evidence>
<evidence type="ECO:0000313" key="10">
    <source>
        <dbReference type="Proteomes" id="UP000064967"/>
    </source>
</evidence>
<accession>A0A0K1PSD3</accession>
<comment type="catalytic activity">
    <reaction evidence="7">
        <text>L-cysteinyl-[prolipoprotein] + a 1,2-diacyl-sn-glycero-3-phospho-(1'-sn-glycerol) = an S-1,2-diacyl-sn-glyceryl-L-cysteinyl-[prolipoprotein] + sn-glycerol 1-phosphate + H(+)</text>
        <dbReference type="Rhea" id="RHEA:56712"/>
        <dbReference type="Rhea" id="RHEA-COMP:14679"/>
        <dbReference type="Rhea" id="RHEA-COMP:14680"/>
        <dbReference type="ChEBI" id="CHEBI:15378"/>
        <dbReference type="ChEBI" id="CHEBI:29950"/>
        <dbReference type="ChEBI" id="CHEBI:57685"/>
        <dbReference type="ChEBI" id="CHEBI:64716"/>
        <dbReference type="ChEBI" id="CHEBI:140658"/>
        <dbReference type="EC" id="2.5.1.145"/>
    </reaction>
</comment>
<feature type="transmembrane region" description="Helical" evidence="7">
    <location>
        <begin position="156"/>
        <end position="173"/>
    </location>
</feature>
<keyword evidence="4 7" id="KW-0812">Transmembrane</keyword>
<dbReference type="AlphaFoldDB" id="A0A0K1PSD3"/>
<sequence length="507" mass="55176">MHPILFRLPLPHMPLKLWWALAAVAVIAAVYAILGLRRQDRGTALGAFVVGIGAIAAAYVWRTTQFESPNLPIYSYGVMLGLSLVVGWYLTLTLAERDGLPKETMANCYVVTALAAIVGSRLLYIVTNLDEFRANVHDPNSDLVFSSFFALRRGGLVAYGGFLGGFLGSWLFLERHKLRLMPWADVAVPSLASGLFITRIGCYLFGCDFGKRLSPTAPGFLQSLGTFPHWGSGTLDGGDGAPAFTKHLDAAGHGTPAAAELLKMNHSFPVHPTQIYESLTGLALLALLLWQRKHQKFRGQIFFLFAFAYGYARFLIEMLRDDSERGEFGTFPEHLFISGALFLLALAFTFGISLGITNPKARTVARVASFVPAIAAYLILRPASFAAVVQAHPSTSQWIGLLSALVVAYFYARFWESARRSPKLAMGLESLGDIKPTADDAGPRRRARDEEDEEEDEAEAGEAEPRRKKAKTKVASNAKPAAAEDDASEDDGDGEGDEPDGETQKAG</sequence>
<feature type="transmembrane region" description="Helical" evidence="7">
    <location>
        <begin position="106"/>
        <end position="126"/>
    </location>
</feature>
<feature type="transmembrane region" description="Helical" evidence="7">
    <location>
        <begin position="73"/>
        <end position="94"/>
    </location>
</feature>
<dbReference type="GO" id="GO:0008961">
    <property type="term" value="F:phosphatidylglycerol-prolipoprotein diacylglyceryl transferase activity"/>
    <property type="evidence" value="ECO:0007669"/>
    <property type="project" value="UniProtKB-UniRule"/>
</dbReference>
<feature type="region of interest" description="Disordered" evidence="8">
    <location>
        <begin position="433"/>
        <end position="507"/>
    </location>
</feature>
<organism evidence="9 10">
    <name type="scientific">Labilithrix luteola</name>
    <dbReference type="NCBI Taxonomy" id="1391654"/>
    <lineage>
        <taxon>Bacteria</taxon>
        <taxon>Pseudomonadati</taxon>
        <taxon>Myxococcota</taxon>
        <taxon>Polyangia</taxon>
        <taxon>Polyangiales</taxon>
        <taxon>Labilitrichaceae</taxon>
        <taxon>Labilithrix</taxon>
    </lineage>
</organism>
<dbReference type="STRING" id="1391654.AKJ09_02930"/>